<name>A0A1Y6FXK3_9GAMM</name>
<dbReference type="Pfam" id="PF20434">
    <property type="entry name" value="BD-FAE"/>
    <property type="match status" value="1"/>
</dbReference>
<dbReference type="InterPro" id="IPR029058">
    <property type="entry name" value="AB_hydrolase_fold"/>
</dbReference>
<evidence type="ECO:0000313" key="5">
    <source>
        <dbReference type="Proteomes" id="UP000194450"/>
    </source>
</evidence>
<evidence type="ECO:0000256" key="1">
    <source>
        <dbReference type="ARBA" id="ARBA00022801"/>
    </source>
</evidence>
<accession>A0A1Y6FXK3</accession>
<organism evidence="4 5">
    <name type="scientific">Pseudidiomarina planktonica</name>
    <dbReference type="NCBI Taxonomy" id="1323738"/>
    <lineage>
        <taxon>Bacteria</taxon>
        <taxon>Pseudomonadati</taxon>
        <taxon>Pseudomonadota</taxon>
        <taxon>Gammaproteobacteria</taxon>
        <taxon>Alteromonadales</taxon>
        <taxon>Idiomarinaceae</taxon>
        <taxon>Pseudidiomarina</taxon>
    </lineage>
</organism>
<keyword evidence="2" id="KW-0732">Signal</keyword>
<dbReference type="Gene3D" id="3.40.50.1820">
    <property type="entry name" value="alpha/beta hydrolase"/>
    <property type="match status" value="1"/>
</dbReference>
<evidence type="ECO:0000313" key="4">
    <source>
        <dbReference type="EMBL" id="SMQ80386.1"/>
    </source>
</evidence>
<dbReference type="EMBL" id="FXWH01000003">
    <property type="protein sequence ID" value="SMQ80386.1"/>
    <property type="molecule type" value="Genomic_DNA"/>
</dbReference>
<dbReference type="PANTHER" id="PTHR48081:SF33">
    <property type="entry name" value="KYNURENINE FORMAMIDASE"/>
    <property type="match status" value="1"/>
</dbReference>
<protein>
    <submittedName>
        <fullName evidence="4">Acetyl esterase/lipase</fullName>
    </submittedName>
</protein>
<dbReference type="GO" id="GO:0016787">
    <property type="term" value="F:hydrolase activity"/>
    <property type="evidence" value="ECO:0007669"/>
    <property type="project" value="UniProtKB-KW"/>
</dbReference>
<evidence type="ECO:0000259" key="3">
    <source>
        <dbReference type="Pfam" id="PF20434"/>
    </source>
</evidence>
<keyword evidence="5" id="KW-1185">Reference proteome</keyword>
<dbReference type="PANTHER" id="PTHR48081">
    <property type="entry name" value="AB HYDROLASE SUPERFAMILY PROTEIN C4A8.06C"/>
    <property type="match status" value="1"/>
</dbReference>
<dbReference type="AlphaFoldDB" id="A0A1Y6FXK3"/>
<dbReference type="Proteomes" id="UP000194450">
    <property type="component" value="Unassembled WGS sequence"/>
</dbReference>
<proteinExistence type="predicted"/>
<dbReference type="SUPFAM" id="SSF53474">
    <property type="entry name" value="alpha/beta-Hydrolases"/>
    <property type="match status" value="1"/>
</dbReference>
<dbReference type="PROSITE" id="PS51257">
    <property type="entry name" value="PROKAR_LIPOPROTEIN"/>
    <property type="match status" value="1"/>
</dbReference>
<keyword evidence="1" id="KW-0378">Hydrolase</keyword>
<gene>
    <name evidence="4" type="ORF">SAMN06297229_2150</name>
</gene>
<feature type="signal peptide" evidence="2">
    <location>
        <begin position="1"/>
        <end position="18"/>
    </location>
</feature>
<evidence type="ECO:0000256" key="2">
    <source>
        <dbReference type="SAM" id="SignalP"/>
    </source>
</evidence>
<feature type="chain" id="PRO_5012915699" evidence="2">
    <location>
        <begin position="19"/>
        <end position="295"/>
    </location>
</feature>
<feature type="domain" description="BD-FAE-like" evidence="3">
    <location>
        <begin position="75"/>
        <end position="248"/>
    </location>
</feature>
<dbReference type="InterPro" id="IPR049492">
    <property type="entry name" value="BD-FAE-like_dom"/>
</dbReference>
<dbReference type="InterPro" id="IPR050300">
    <property type="entry name" value="GDXG_lipolytic_enzyme"/>
</dbReference>
<reference evidence="5" key="1">
    <citation type="submission" date="2017-04" db="EMBL/GenBank/DDBJ databases">
        <authorList>
            <person name="Varghese N."/>
            <person name="Submissions S."/>
        </authorList>
    </citation>
    <scope>NUCLEOTIDE SEQUENCE [LARGE SCALE GENOMIC DNA]</scope>
</reference>
<sequence length="295" mass="30972">MKKNSLLAAACIATTLSACTVNNTPKTTTGAPIEYQSVAAQVPYQALTQLPVAQPNQRINYGTEPSQYAELWLPAAKDAPVVAFIHGGCWLSAYDIKHSQAFATALRDQGFAVWNIEYRRAGEPGGGWPGSLNDIHAALTALGQQQLNLDQVTLMGHSAGGHLALLAAQQSSVDIDTVIGLAAITDLASYASGNSGCEQGAQAFMGGTPAQLEAAYQLANPASQPEPDTATLLIHGTDDTVVPLQQAQLPGATTLEIREAGHFDMIHPGAPAWRHIITALRQSLQSSAPSQESAK</sequence>